<dbReference type="RefSeq" id="WP_322464620.1">
    <property type="nucleotide sequence ID" value="NZ_JAXOJX010000004.1"/>
</dbReference>
<accession>A0ABU5IA06</accession>
<protein>
    <submittedName>
        <fullName evidence="1">Uncharacterized protein</fullName>
    </submittedName>
</protein>
<dbReference type="EMBL" id="JAXOJX010000004">
    <property type="protein sequence ID" value="MDZ5455938.1"/>
    <property type="molecule type" value="Genomic_DNA"/>
</dbReference>
<reference evidence="1 2" key="1">
    <citation type="submission" date="2023-11" db="EMBL/GenBank/DDBJ databases">
        <title>Draft genome of Azohydromonas lata strain H1 (DSM1123), a polyhydroxyalkanoate producer.</title>
        <authorList>
            <person name="Traversa D."/>
            <person name="D'Addabbo P."/>
            <person name="Pazzani C."/>
            <person name="Manzari C."/>
            <person name="Chiara M."/>
            <person name="Scrascia M."/>
        </authorList>
    </citation>
    <scope>NUCLEOTIDE SEQUENCE [LARGE SCALE GENOMIC DNA]</scope>
    <source>
        <strain evidence="1 2">H1</strain>
    </source>
</reference>
<proteinExistence type="predicted"/>
<name>A0ABU5IA06_9BURK</name>
<evidence type="ECO:0000313" key="1">
    <source>
        <dbReference type="EMBL" id="MDZ5455938.1"/>
    </source>
</evidence>
<sequence length="138" mass="15318">MMTDYARDDLVSAEAHQAAIAAMPLQLLNYAAELPPPTAAALVDEARRQLSRLSSQPWRDCEAHALMGQALREAAKTLGVEPFGLELRQAQPPAMPALGVDQRSKPRTIQLNDARWEKLQALGPQWLERMLDNTHLGR</sequence>
<organism evidence="1 2">
    <name type="scientific">Azohydromonas lata</name>
    <dbReference type="NCBI Taxonomy" id="45677"/>
    <lineage>
        <taxon>Bacteria</taxon>
        <taxon>Pseudomonadati</taxon>
        <taxon>Pseudomonadota</taxon>
        <taxon>Betaproteobacteria</taxon>
        <taxon>Burkholderiales</taxon>
        <taxon>Sphaerotilaceae</taxon>
        <taxon>Azohydromonas</taxon>
    </lineage>
</organism>
<keyword evidence="2" id="KW-1185">Reference proteome</keyword>
<dbReference type="Proteomes" id="UP001293718">
    <property type="component" value="Unassembled WGS sequence"/>
</dbReference>
<evidence type="ECO:0000313" key="2">
    <source>
        <dbReference type="Proteomes" id="UP001293718"/>
    </source>
</evidence>
<gene>
    <name evidence="1" type="ORF">SM757_05080</name>
</gene>
<comment type="caution">
    <text evidence="1">The sequence shown here is derived from an EMBL/GenBank/DDBJ whole genome shotgun (WGS) entry which is preliminary data.</text>
</comment>